<feature type="binding site" evidence="2">
    <location>
        <position position="89"/>
    </location>
    <ligand>
        <name>substrate</name>
    </ligand>
</feature>
<dbReference type="EMBL" id="VUMY01000014">
    <property type="protein sequence ID" value="MST50205.1"/>
    <property type="molecule type" value="Genomic_DNA"/>
</dbReference>
<dbReference type="CDD" id="cd00475">
    <property type="entry name" value="Cis_IPPS"/>
    <property type="match status" value="1"/>
</dbReference>
<dbReference type="InterPro" id="IPR018520">
    <property type="entry name" value="UPP_synth-like_CS"/>
</dbReference>
<feature type="binding site" evidence="2">
    <location>
        <position position="38"/>
    </location>
    <ligand>
        <name>Mg(2+)</name>
        <dbReference type="ChEBI" id="CHEBI:18420"/>
    </ligand>
</feature>
<dbReference type="RefSeq" id="WP_154545608.1">
    <property type="nucleotide sequence ID" value="NZ_VUMY01000014.1"/>
</dbReference>
<comment type="function">
    <text evidence="2">Catalyzes the condensation of isopentenyl diphosphate (IPP) with allylic pyrophosphates generating different type of terpenoids.</text>
</comment>
<dbReference type="GO" id="GO:0005886">
    <property type="term" value="C:plasma membrane"/>
    <property type="evidence" value="ECO:0007669"/>
    <property type="project" value="TreeGrafter"/>
</dbReference>
<dbReference type="HAMAP" id="MF_01139">
    <property type="entry name" value="ISPT"/>
    <property type="match status" value="1"/>
</dbReference>
<dbReference type="SUPFAM" id="SSF64005">
    <property type="entry name" value="Undecaprenyl diphosphate synthase"/>
    <property type="match status" value="1"/>
</dbReference>
<comment type="subunit">
    <text evidence="2">Homodimer.</text>
</comment>
<comment type="caution">
    <text evidence="3">The sequence shown here is derived from an EMBL/GenBank/DDBJ whole genome shotgun (WGS) entry which is preliminary data.</text>
</comment>
<dbReference type="InterPro" id="IPR001441">
    <property type="entry name" value="UPP_synth-like"/>
</dbReference>
<evidence type="ECO:0000313" key="4">
    <source>
        <dbReference type="Proteomes" id="UP000442535"/>
    </source>
</evidence>
<evidence type="ECO:0000313" key="3">
    <source>
        <dbReference type="EMBL" id="MST50205.1"/>
    </source>
</evidence>
<feature type="active site" evidence="2">
    <location>
        <position position="38"/>
    </location>
</feature>
<feature type="binding site" evidence="2">
    <location>
        <position position="51"/>
    </location>
    <ligand>
        <name>substrate</name>
    </ligand>
</feature>
<feature type="binding site" evidence="2">
    <location>
        <position position="225"/>
    </location>
    <ligand>
        <name>Mg(2+)</name>
        <dbReference type="ChEBI" id="CHEBI:18420"/>
    </ligand>
</feature>
<dbReference type="InterPro" id="IPR036424">
    <property type="entry name" value="UPP_synth-like_sf"/>
</dbReference>
<keyword evidence="2" id="KW-0479">Metal-binding</keyword>
<dbReference type="GO" id="GO:0000287">
    <property type="term" value="F:magnesium ion binding"/>
    <property type="evidence" value="ECO:0007669"/>
    <property type="project" value="UniProtKB-UniRule"/>
</dbReference>
<gene>
    <name evidence="3" type="primary">uppS</name>
    <name evidence="3" type="ORF">FYJ63_08160</name>
</gene>
<accession>A0A7K0K584</accession>
<dbReference type="GO" id="GO:0008834">
    <property type="term" value="F:ditrans,polycis-undecaprenyl-diphosphate synthase [(2E,6E)-farnesyl-diphosphate specific] activity"/>
    <property type="evidence" value="ECO:0007669"/>
    <property type="project" value="TreeGrafter"/>
</dbReference>
<dbReference type="EC" id="2.5.1.-" evidence="2"/>
<feature type="active site" description="Proton acceptor" evidence="2">
    <location>
        <position position="86"/>
    </location>
</feature>
<dbReference type="PANTHER" id="PTHR10291">
    <property type="entry name" value="DEHYDRODOLICHYL DIPHOSPHATE SYNTHASE FAMILY MEMBER"/>
    <property type="match status" value="1"/>
</dbReference>
<dbReference type="Proteomes" id="UP000442535">
    <property type="component" value="Unassembled WGS sequence"/>
</dbReference>
<comment type="similarity">
    <text evidence="2">Belongs to the UPP synthase family.</text>
</comment>
<dbReference type="Gene3D" id="3.40.1180.10">
    <property type="entry name" value="Decaprenyl diphosphate synthase-like"/>
    <property type="match status" value="1"/>
</dbReference>
<feature type="binding site" evidence="2">
    <location>
        <position position="87"/>
    </location>
    <ligand>
        <name>substrate</name>
    </ligand>
</feature>
<feature type="binding site" evidence="2">
    <location>
        <position position="43"/>
    </location>
    <ligand>
        <name>substrate</name>
    </ligand>
</feature>
<feature type="binding site" evidence="2">
    <location>
        <begin position="83"/>
        <end position="85"/>
    </location>
    <ligand>
        <name>substrate</name>
    </ligand>
</feature>
<sequence>MNEKSWVREIPAPFAPEAPALPAELEVGAVGHVAIIMDGNGRWANARGLDRTSGHEAGEYALMDTVAGAVAAGVRHLSVYAFSTENWKRTPTEVRFLMGYSRRVLRARRDELNEWNVRVRWSGREGRLWKSVLAELREAERLTAENTGTELIMCLNYGGRAELTDATRAVAARVARGELRPEHVTEKTLARELYLPDLPDVDLLIRTSGEQRTSNFLPWQAAYAELVFAPEDWPDYGRMQLWRDLLAFQSRDRRFGGAVNRPAERGSWVI</sequence>
<evidence type="ECO:0000256" key="1">
    <source>
        <dbReference type="ARBA" id="ARBA00022679"/>
    </source>
</evidence>
<dbReference type="GO" id="GO:0033850">
    <property type="term" value="F:Z-farnesyl diphosphate synthase activity"/>
    <property type="evidence" value="ECO:0007669"/>
    <property type="project" value="TreeGrafter"/>
</dbReference>
<dbReference type="Pfam" id="PF01255">
    <property type="entry name" value="Prenyltransf"/>
    <property type="match status" value="1"/>
</dbReference>
<name>A0A7K0K584_9ACTO</name>
<feature type="binding site" evidence="2">
    <location>
        <position position="55"/>
    </location>
    <ligand>
        <name>substrate</name>
    </ligand>
</feature>
<dbReference type="AlphaFoldDB" id="A0A7K0K584"/>
<dbReference type="GO" id="GO:0030145">
    <property type="term" value="F:manganese ion binding"/>
    <property type="evidence" value="ECO:0007669"/>
    <property type="project" value="TreeGrafter"/>
</dbReference>
<keyword evidence="1 2" id="KW-0808">Transferase</keyword>
<evidence type="ECO:0000256" key="2">
    <source>
        <dbReference type="HAMAP-Rule" id="MF_01139"/>
    </source>
</evidence>
<feature type="binding site" evidence="2">
    <location>
        <begin position="39"/>
        <end position="42"/>
    </location>
    <ligand>
        <name>substrate</name>
    </ligand>
</feature>
<keyword evidence="4" id="KW-1185">Reference proteome</keyword>
<dbReference type="PANTHER" id="PTHR10291:SF0">
    <property type="entry name" value="DEHYDRODOLICHYL DIPHOSPHATE SYNTHASE 2"/>
    <property type="match status" value="1"/>
</dbReference>
<keyword evidence="2" id="KW-0460">Magnesium</keyword>
<proteinExistence type="inferred from homology"/>
<dbReference type="PROSITE" id="PS01066">
    <property type="entry name" value="UPP_SYNTHASE"/>
    <property type="match status" value="1"/>
</dbReference>
<protein>
    <recommendedName>
        <fullName evidence="2">Isoprenyl transferase</fullName>
        <ecNumber evidence="2">2.5.1.-</ecNumber>
    </recommendedName>
</protein>
<dbReference type="NCBIfam" id="TIGR00055">
    <property type="entry name" value="uppS"/>
    <property type="match status" value="1"/>
</dbReference>
<comment type="cofactor">
    <cofactor evidence="2">
        <name>Mg(2+)</name>
        <dbReference type="ChEBI" id="CHEBI:18420"/>
    </cofactor>
    <text evidence="2">Binds 2 magnesium ions per subunit.</text>
</comment>
<dbReference type="GO" id="GO:0005829">
    <property type="term" value="C:cytosol"/>
    <property type="evidence" value="ECO:0007669"/>
    <property type="project" value="TreeGrafter"/>
</dbReference>
<organism evidence="3 4">
    <name type="scientific">Mobiluncus porci</name>
    <dbReference type="NCBI Taxonomy" id="2652278"/>
    <lineage>
        <taxon>Bacteria</taxon>
        <taxon>Bacillati</taxon>
        <taxon>Actinomycetota</taxon>
        <taxon>Actinomycetes</taxon>
        <taxon>Actinomycetales</taxon>
        <taxon>Actinomycetaceae</taxon>
        <taxon>Mobiluncus</taxon>
    </lineage>
</organism>
<dbReference type="GO" id="GO:0016094">
    <property type="term" value="P:polyprenol biosynthetic process"/>
    <property type="evidence" value="ECO:0007669"/>
    <property type="project" value="TreeGrafter"/>
</dbReference>
<reference evidence="3 4" key="1">
    <citation type="submission" date="2019-08" db="EMBL/GenBank/DDBJ databases">
        <title>In-depth cultivation of the pig gut microbiome towards novel bacterial diversity and tailored functional studies.</title>
        <authorList>
            <person name="Wylensek D."/>
            <person name="Hitch T.C.A."/>
            <person name="Clavel T."/>
        </authorList>
    </citation>
    <scope>NUCLEOTIDE SEQUENCE [LARGE SCALE GENOMIC DNA]</scope>
    <source>
        <strain evidence="3 4">RF-GAM-744-WT-7</strain>
    </source>
</reference>
<feature type="binding site" evidence="2">
    <location>
        <position position="206"/>
    </location>
    <ligand>
        <name>substrate</name>
    </ligand>
</feature>
<feature type="binding site" evidence="2">
    <location>
        <begin position="212"/>
        <end position="214"/>
    </location>
    <ligand>
        <name>substrate</name>
    </ligand>
</feature>